<sequence>MASVAGRFAEWLDGEWRGDPGRSIRVWCTSGDREVRETADLLVARTLFGLRERDKRDDGVANWPFDDDGAPGAPASGPARADWMPTAMPSWITRGRDPATDLGAYRPNERSFRELVGWLNGRTAGRSEARRTTNDAPLVVGNEPLIGWLASAFTRTATPVARGELVCLVRETGSARWRVTWTVSDDGPEEADEIRAKVKSKMTTAASLGTVIIGLTTFLLQGAVVDPPHWFEWAAFIAFGASAGLYFATLFLYDSLLMPTRFWGSRGPQARHGSRAGSALARLRHGRAVVRRPPSAAAVVLQMSMTHVWTWIFLPATILAGLGVTCLGVSLVADVGSPDPAWHVLLGVVPTAVIAALWVAWHRPNMGVTD</sequence>
<protein>
    <submittedName>
        <fullName evidence="3">Uncharacterized protein</fullName>
    </submittedName>
</protein>
<gene>
    <name evidence="3" type="ORF">GCM10009819_00520</name>
</gene>
<feature type="region of interest" description="Disordered" evidence="1">
    <location>
        <begin position="59"/>
        <end position="82"/>
    </location>
</feature>
<feature type="transmembrane region" description="Helical" evidence="2">
    <location>
        <begin position="205"/>
        <end position="224"/>
    </location>
</feature>
<keyword evidence="2" id="KW-0812">Transmembrane</keyword>
<feature type="transmembrane region" description="Helical" evidence="2">
    <location>
        <begin position="341"/>
        <end position="361"/>
    </location>
</feature>
<dbReference type="RefSeq" id="WP_344368631.1">
    <property type="nucleotide sequence ID" value="NZ_BAAAPW010000001.1"/>
</dbReference>
<keyword evidence="2" id="KW-0472">Membrane</keyword>
<comment type="caution">
    <text evidence="3">The sequence shown here is derived from an EMBL/GenBank/DDBJ whole genome shotgun (WGS) entry which is preliminary data.</text>
</comment>
<feature type="transmembrane region" description="Helical" evidence="2">
    <location>
        <begin position="311"/>
        <end position="335"/>
    </location>
</feature>
<proteinExistence type="predicted"/>
<name>A0ABP5FC84_9MICO</name>
<evidence type="ECO:0000313" key="4">
    <source>
        <dbReference type="Proteomes" id="UP001501196"/>
    </source>
</evidence>
<feature type="transmembrane region" description="Helical" evidence="2">
    <location>
        <begin position="230"/>
        <end position="253"/>
    </location>
</feature>
<dbReference type="EMBL" id="BAAAPW010000001">
    <property type="protein sequence ID" value="GAA2021909.1"/>
    <property type="molecule type" value="Genomic_DNA"/>
</dbReference>
<feature type="compositionally biased region" description="Low complexity" evidence="1">
    <location>
        <begin position="70"/>
        <end position="82"/>
    </location>
</feature>
<evidence type="ECO:0000313" key="3">
    <source>
        <dbReference type="EMBL" id="GAA2021909.1"/>
    </source>
</evidence>
<evidence type="ECO:0000256" key="2">
    <source>
        <dbReference type="SAM" id="Phobius"/>
    </source>
</evidence>
<evidence type="ECO:0000256" key="1">
    <source>
        <dbReference type="SAM" id="MobiDB-lite"/>
    </source>
</evidence>
<organism evidence="3 4">
    <name type="scientific">Agromyces tropicus</name>
    <dbReference type="NCBI Taxonomy" id="555371"/>
    <lineage>
        <taxon>Bacteria</taxon>
        <taxon>Bacillati</taxon>
        <taxon>Actinomycetota</taxon>
        <taxon>Actinomycetes</taxon>
        <taxon>Micrococcales</taxon>
        <taxon>Microbacteriaceae</taxon>
        <taxon>Agromyces</taxon>
    </lineage>
</organism>
<accession>A0ABP5FC84</accession>
<reference evidence="4" key="1">
    <citation type="journal article" date="2019" name="Int. J. Syst. Evol. Microbiol.">
        <title>The Global Catalogue of Microorganisms (GCM) 10K type strain sequencing project: providing services to taxonomists for standard genome sequencing and annotation.</title>
        <authorList>
            <consortium name="The Broad Institute Genomics Platform"/>
            <consortium name="The Broad Institute Genome Sequencing Center for Infectious Disease"/>
            <person name="Wu L."/>
            <person name="Ma J."/>
        </authorList>
    </citation>
    <scope>NUCLEOTIDE SEQUENCE [LARGE SCALE GENOMIC DNA]</scope>
    <source>
        <strain evidence="4">JCM 15672</strain>
    </source>
</reference>
<dbReference type="Proteomes" id="UP001501196">
    <property type="component" value="Unassembled WGS sequence"/>
</dbReference>
<keyword evidence="4" id="KW-1185">Reference proteome</keyword>
<keyword evidence="2" id="KW-1133">Transmembrane helix</keyword>